<dbReference type="AlphaFoldDB" id="A0A9N9RVV9"/>
<organism evidence="4 5">
    <name type="scientific">Chironomus riparius</name>
    <dbReference type="NCBI Taxonomy" id="315576"/>
    <lineage>
        <taxon>Eukaryota</taxon>
        <taxon>Metazoa</taxon>
        <taxon>Ecdysozoa</taxon>
        <taxon>Arthropoda</taxon>
        <taxon>Hexapoda</taxon>
        <taxon>Insecta</taxon>
        <taxon>Pterygota</taxon>
        <taxon>Neoptera</taxon>
        <taxon>Endopterygota</taxon>
        <taxon>Diptera</taxon>
        <taxon>Nematocera</taxon>
        <taxon>Chironomoidea</taxon>
        <taxon>Chironomidae</taxon>
        <taxon>Chironominae</taxon>
        <taxon>Chironomus</taxon>
    </lineage>
</organism>
<protein>
    <recommendedName>
        <fullName evidence="3">Chromo domain-containing protein</fullName>
    </recommendedName>
</protein>
<evidence type="ECO:0000256" key="1">
    <source>
        <dbReference type="ARBA" id="ARBA00004123"/>
    </source>
</evidence>
<sequence length="118" mass="14130">MRHWSEFTVDKVLGKRFCNGNCQYLLKWRDYPNSWESVDNCSNCIDLIKEYEEERIQVKTGMKNVELDQIIGAFQNRELIFILQWKGTSFCTLMSSKIANHAYTQAVIQFYEDRFIWL</sequence>
<dbReference type="PROSITE" id="PS50013">
    <property type="entry name" value="CHROMO_2"/>
    <property type="match status" value="1"/>
</dbReference>
<accession>A0A9N9RVV9</accession>
<dbReference type="SUPFAM" id="SSF54160">
    <property type="entry name" value="Chromo domain-like"/>
    <property type="match status" value="2"/>
</dbReference>
<dbReference type="GO" id="GO:0005694">
    <property type="term" value="C:chromosome"/>
    <property type="evidence" value="ECO:0007669"/>
    <property type="project" value="UniProtKB-ARBA"/>
</dbReference>
<dbReference type="PANTHER" id="PTHR22812">
    <property type="entry name" value="CHROMOBOX PROTEIN"/>
    <property type="match status" value="1"/>
</dbReference>
<gene>
    <name evidence="4" type="ORF">CHIRRI_LOCUS8782</name>
</gene>
<dbReference type="SMART" id="SM00298">
    <property type="entry name" value="CHROMO"/>
    <property type="match status" value="1"/>
</dbReference>
<dbReference type="OrthoDB" id="1918685at2759"/>
<dbReference type="CDD" id="cd00034">
    <property type="entry name" value="CSD"/>
    <property type="match status" value="1"/>
</dbReference>
<keyword evidence="5" id="KW-1185">Reference proteome</keyword>
<dbReference type="InterPro" id="IPR051219">
    <property type="entry name" value="Heterochromatin_chromo-domain"/>
</dbReference>
<name>A0A9N9RVV9_9DIPT</name>
<reference evidence="4" key="1">
    <citation type="submission" date="2022-01" db="EMBL/GenBank/DDBJ databases">
        <authorList>
            <person name="King R."/>
        </authorList>
    </citation>
    <scope>NUCLEOTIDE SEQUENCE</scope>
</reference>
<dbReference type="InterPro" id="IPR016197">
    <property type="entry name" value="Chromo-like_dom_sf"/>
</dbReference>
<dbReference type="Proteomes" id="UP001153620">
    <property type="component" value="Chromosome 2"/>
</dbReference>
<evidence type="ECO:0000259" key="3">
    <source>
        <dbReference type="PROSITE" id="PS50013"/>
    </source>
</evidence>
<dbReference type="Gene3D" id="2.40.50.40">
    <property type="match status" value="2"/>
</dbReference>
<dbReference type="InterPro" id="IPR023780">
    <property type="entry name" value="Chromo_domain"/>
</dbReference>
<dbReference type="Pfam" id="PF01393">
    <property type="entry name" value="Chromo_shadow"/>
    <property type="match status" value="1"/>
</dbReference>
<evidence type="ECO:0000256" key="2">
    <source>
        <dbReference type="ARBA" id="ARBA00023242"/>
    </source>
</evidence>
<reference evidence="4" key="2">
    <citation type="submission" date="2022-10" db="EMBL/GenBank/DDBJ databases">
        <authorList>
            <consortium name="ENA_rothamsted_submissions"/>
            <consortium name="culmorum"/>
            <person name="King R."/>
        </authorList>
    </citation>
    <scope>NUCLEOTIDE SEQUENCE</scope>
</reference>
<dbReference type="GO" id="GO:0005634">
    <property type="term" value="C:nucleus"/>
    <property type="evidence" value="ECO:0007669"/>
    <property type="project" value="UniProtKB-SubCell"/>
</dbReference>
<comment type="subcellular location">
    <subcellularLocation>
        <location evidence="1">Nucleus</location>
    </subcellularLocation>
</comment>
<evidence type="ECO:0000313" key="4">
    <source>
        <dbReference type="EMBL" id="CAG9805916.1"/>
    </source>
</evidence>
<feature type="domain" description="Chromo" evidence="3">
    <location>
        <begin position="7"/>
        <end position="63"/>
    </location>
</feature>
<dbReference type="InterPro" id="IPR000953">
    <property type="entry name" value="Chromo/chromo_shadow_dom"/>
</dbReference>
<dbReference type="Pfam" id="PF00385">
    <property type="entry name" value="Chromo"/>
    <property type="match status" value="1"/>
</dbReference>
<dbReference type="InterPro" id="IPR008251">
    <property type="entry name" value="Chromo_shadow_dom"/>
</dbReference>
<keyword evidence="2" id="KW-0539">Nucleus</keyword>
<proteinExistence type="predicted"/>
<dbReference type="CDD" id="cd00024">
    <property type="entry name" value="CD_CSD"/>
    <property type="match status" value="1"/>
</dbReference>
<dbReference type="EMBL" id="OU895878">
    <property type="protein sequence ID" value="CAG9805916.1"/>
    <property type="molecule type" value="Genomic_DNA"/>
</dbReference>
<evidence type="ECO:0000313" key="5">
    <source>
        <dbReference type="Proteomes" id="UP001153620"/>
    </source>
</evidence>